<feature type="region of interest" description="Disordered" evidence="1">
    <location>
        <begin position="279"/>
        <end position="350"/>
    </location>
</feature>
<feature type="region of interest" description="Disordered" evidence="1">
    <location>
        <begin position="212"/>
        <end position="246"/>
    </location>
</feature>
<feature type="compositionally biased region" description="Basic and acidic residues" evidence="1">
    <location>
        <begin position="69"/>
        <end position="86"/>
    </location>
</feature>
<keyword evidence="3" id="KW-1185">Reference proteome</keyword>
<gene>
    <name evidence="2" type="ORF">BLNAU_20006</name>
</gene>
<comment type="caution">
    <text evidence="2">The sequence shown here is derived from an EMBL/GenBank/DDBJ whole genome shotgun (WGS) entry which is preliminary data.</text>
</comment>
<feature type="region of interest" description="Disordered" evidence="1">
    <location>
        <begin position="23"/>
        <end position="155"/>
    </location>
</feature>
<accession>A0ABQ9WZU2</accession>
<name>A0ABQ9WZU2_9EUKA</name>
<organism evidence="2 3">
    <name type="scientific">Blattamonas nauphoetae</name>
    <dbReference type="NCBI Taxonomy" id="2049346"/>
    <lineage>
        <taxon>Eukaryota</taxon>
        <taxon>Metamonada</taxon>
        <taxon>Preaxostyla</taxon>
        <taxon>Oxymonadida</taxon>
        <taxon>Blattamonas</taxon>
    </lineage>
</organism>
<feature type="compositionally biased region" description="Polar residues" evidence="1">
    <location>
        <begin position="49"/>
        <end position="58"/>
    </location>
</feature>
<evidence type="ECO:0000313" key="3">
    <source>
        <dbReference type="Proteomes" id="UP001281761"/>
    </source>
</evidence>
<proteinExistence type="predicted"/>
<dbReference type="EMBL" id="JARBJD010000274">
    <property type="protein sequence ID" value="KAK2945061.1"/>
    <property type="molecule type" value="Genomic_DNA"/>
</dbReference>
<feature type="compositionally biased region" description="Basic and acidic residues" evidence="1">
    <location>
        <begin position="279"/>
        <end position="299"/>
    </location>
</feature>
<feature type="compositionally biased region" description="Basic and acidic residues" evidence="1">
    <location>
        <begin position="329"/>
        <end position="350"/>
    </location>
</feature>
<dbReference type="Proteomes" id="UP001281761">
    <property type="component" value="Unassembled WGS sequence"/>
</dbReference>
<feature type="compositionally biased region" description="Basic and acidic residues" evidence="1">
    <location>
        <begin position="108"/>
        <end position="152"/>
    </location>
</feature>
<protein>
    <submittedName>
        <fullName evidence="2">Uncharacterized protein</fullName>
    </submittedName>
</protein>
<feature type="compositionally biased region" description="Basic and acidic residues" evidence="1">
    <location>
        <begin position="23"/>
        <end position="39"/>
    </location>
</feature>
<reference evidence="2 3" key="1">
    <citation type="journal article" date="2022" name="bioRxiv">
        <title>Genomics of Preaxostyla Flagellates Illuminates Evolutionary Transitions and the Path Towards Mitochondrial Loss.</title>
        <authorList>
            <person name="Novak L.V.F."/>
            <person name="Treitli S.C."/>
            <person name="Pyrih J."/>
            <person name="Halakuc P."/>
            <person name="Pipaliya S.V."/>
            <person name="Vacek V."/>
            <person name="Brzon O."/>
            <person name="Soukal P."/>
            <person name="Eme L."/>
            <person name="Dacks J.B."/>
            <person name="Karnkowska A."/>
            <person name="Elias M."/>
            <person name="Hampl V."/>
        </authorList>
    </citation>
    <scope>NUCLEOTIDE SEQUENCE [LARGE SCALE GENOMIC DNA]</scope>
    <source>
        <strain evidence="2">NAU3</strain>
        <tissue evidence="2">Gut</tissue>
    </source>
</reference>
<evidence type="ECO:0000313" key="2">
    <source>
        <dbReference type="EMBL" id="KAK2945061.1"/>
    </source>
</evidence>
<evidence type="ECO:0000256" key="1">
    <source>
        <dbReference type="SAM" id="MobiDB-lite"/>
    </source>
</evidence>
<sequence length="350" mass="39022">MFSEAPQKTWVGVDPSVVIELDRLKEESEQKGEKRKDGRPPLSLKLTDINKTPLSTSLIHLKSGSAKAEGVKSGERQGKMEGRQREAGGVGVVGQSKRENEGTDSEEETKVGVDDGEGKEKAGIRDAAERERRGGTTKEKDQRERDAQHGHFADPNVTYGLERTKALIVQEQLSCVIPNPQFLCDCYSPLEMPRPPRQFRMEGVVDGLLLPSPPLPSDSTSCTGRTLEGANHGDKRNRVPQGKGENRFRTTFQDHLNGIFKSQITQSSFFFAAQKRKEKEKEDKLSRSKKNELNFDEQHVAGFRRRRLPDGPTAIPQPYQQGEGSSECVEEREQRTEGGKRERGVLGEVA</sequence>